<dbReference type="SMART" id="SM00487">
    <property type="entry name" value="DEXDc"/>
    <property type="match status" value="1"/>
</dbReference>
<feature type="domain" description="Helicase C-terminal" evidence="2">
    <location>
        <begin position="474"/>
        <end position="616"/>
    </location>
</feature>
<gene>
    <name evidence="3" type="ORF">IV41_GL001215</name>
</gene>
<dbReference type="eggNOG" id="COG3886">
    <property type="taxonomic scope" value="Bacteria"/>
</dbReference>
<dbReference type="Gene3D" id="3.40.50.300">
    <property type="entry name" value="P-loop containing nucleotide triphosphate hydrolases"/>
    <property type="match status" value="2"/>
</dbReference>
<dbReference type="eggNOG" id="COG1061">
    <property type="taxonomic scope" value="Bacteria"/>
</dbReference>
<dbReference type="PANTHER" id="PTHR47396:SF1">
    <property type="entry name" value="ATP-DEPENDENT HELICASE IRC3-RELATED"/>
    <property type="match status" value="1"/>
</dbReference>
<dbReference type="RefSeq" id="WP_056994731.1">
    <property type="nucleotide sequence ID" value="NZ_JQBA01000031.1"/>
</dbReference>
<dbReference type="GO" id="GO:0016787">
    <property type="term" value="F:hydrolase activity"/>
    <property type="evidence" value="ECO:0007669"/>
    <property type="project" value="InterPro"/>
</dbReference>
<dbReference type="CDD" id="cd18799">
    <property type="entry name" value="SF2_C_EcoAI-like"/>
    <property type="match status" value="1"/>
</dbReference>
<dbReference type="InterPro" id="IPR025202">
    <property type="entry name" value="PLD-like_dom"/>
</dbReference>
<dbReference type="EMBL" id="JQBA01000031">
    <property type="protein sequence ID" value="KRN43856.1"/>
    <property type="molecule type" value="Genomic_DNA"/>
</dbReference>
<dbReference type="SUPFAM" id="SSF52540">
    <property type="entry name" value="P-loop containing nucleoside triphosphate hydrolases"/>
    <property type="match status" value="1"/>
</dbReference>
<proteinExistence type="predicted"/>
<comment type="caution">
    <text evidence="3">The sequence shown here is derived from an EMBL/GenBank/DDBJ whole genome shotgun (WGS) entry which is preliminary data.</text>
</comment>
<protein>
    <submittedName>
        <fullName evidence="3">Uncharacterized protein</fullName>
    </submittedName>
</protein>
<evidence type="ECO:0000313" key="4">
    <source>
        <dbReference type="Proteomes" id="UP000051639"/>
    </source>
</evidence>
<dbReference type="CDD" id="cd09204">
    <property type="entry name" value="PLDc_N_DEXD_b2"/>
    <property type="match status" value="1"/>
</dbReference>
<feature type="domain" description="Helicase ATP-binding" evidence="1">
    <location>
        <begin position="252"/>
        <end position="404"/>
    </location>
</feature>
<evidence type="ECO:0000313" key="3">
    <source>
        <dbReference type="EMBL" id="KRN43856.1"/>
    </source>
</evidence>
<dbReference type="PANTHER" id="PTHR47396">
    <property type="entry name" value="TYPE I RESTRICTION ENZYME ECOKI R PROTEIN"/>
    <property type="match status" value="1"/>
</dbReference>
<dbReference type="PROSITE" id="PS51194">
    <property type="entry name" value="HELICASE_CTER"/>
    <property type="match status" value="1"/>
</dbReference>
<dbReference type="Pfam" id="PF00271">
    <property type="entry name" value="Helicase_C"/>
    <property type="match status" value="1"/>
</dbReference>
<dbReference type="SMART" id="SM00490">
    <property type="entry name" value="HELICc"/>
    <property type="match status" value="1"/>
</dbReference>
<dbReference type="Pfam" id="PF11907">
    <property type="entry name" value="DUF3427"/>
    <property type="match status" value="1"/>
</dbReference>
<dbReference type="CDD" id="cd18032">
    <property type="entry name" value="DEXHc_RE_I_III_res"/>
    <property type="match status" value="1"/>
</dbReference>
<keyword evidence="4" id="KW-1185">Reference proteome</keyword>
<dbReference type="InterPro" id="IPR001650">
    <property type="entry name" value="Helicase_C-like"/>
</dbReference>
<dbReference type="GO" id="GO:0003677">
    <property type="term" value="F:DNA binding"/>
    <property type="evidence" value="ECO:0007669"/>
    <property type="project" value="InterPro"/>
</dbReference>
<dbReference type="InterPro" id="IPR058403">
    <property type="entry name" value="DUF8090"/>
</dbReference>
<dbReference type="Pfam" id="PF13091">
    <property type="entry name" value="PLDc_2"/>
    <property type="match status" value="1"/>
</dbReference>
<dbReference type="PROSITE" id="PS51192">
    <property type="entry name" value="HELICASE_ATP_BIND_1"/>
    <property type="match status" value="1"/>
</dbReference>
<accession>A0A0R2GSZ6</accession>
<dbReference type="Pfam" id="PF26350">
    <property type="entry name" value="DUF8090"/>
    <property type="match status" value="1"/>
</dbReference>
<dbReference type="GO" id="GO:0005829">
    <property type="term" value="C:cytosol"/>
    <property type="evidence" value="ECO:0007669"/>
    <property type="project" value="TreeGrafter"/>
</dbReference>
<dbReference type="SUPFAM" id="SSF56024">
    <property type="entry name" value="Phospholipase D/nuclease"/>
    <property type="match status" value="1"/>
</dbReference>
<reference evidence="3 4" key="1">
    <citation type="journal article" date="2015" name="Genome Announc.">
        <title>Expanding the biotechnology potential of lactobacilli through comparative genomics of 213 strains and associated genera.</title>
        <authorList>
            <person name="Sun Z."/>
            <person name="Harris H.M."/>
            <person name="McCann A."/>
            <person name="Guo C."/>
            <person name="Argimon S."/>
            <person name="Zhang W."/>
            <person name="Yang X."/>
            <person name="Jeffery I.B."/>
            <person name="Cooney J.C."/>
            <person name="Kagawa T.F."/>
            <person name="Liu W."/>
            <person name="Song Y."/>
            <person name="Salvetti E."/>
            <person name="Wrobel A."/>
            <person name="Rasinkangas P."/>
            <person name="Parkhill J."/>
            <person name="Rea M.C."/>
            <person name="O'Sullivan O."/>
            <person name="Ritari J."/>
            <person name="Douillard F.P."/>
            <person name="Paul Ross R."/>
            <person name="Yang R."/>
            <person name="Briner A.E."/>
            <person name="Felis G.E."/>
            <person name="de Vos W.M."/>
            <person name="Barrangou R."/>
            <person name="Klaenhammer T.R."/>
            <person name="Caufield P.W."/>
            <person name="Cui Y."/>
            <person name="Zhang H."/>
            <person name="O'Toole P.W."/>
        </authorList>
    </citation>
    <scope>NUCLEOTIDE SEQUENCE [LARGE SCALE GENOMIC DNA]</scope>
    <source>
        <strain evidence="3 4">DSM 14792</strain>
    </source>
</reference>
<dbReference type="Proteomes" id="UP000051639">
    <property type="component" value="Unassembled WGS sequence"/>
</dbReference>
<dbReference type="InterPro" id="IPR021835">
    <property type="entry name" value="DUF3427"/>
</dbReference>
<dbReference type="InterPro" id="IPR006935">
    <property type="entry name" value="Helicase/UvrB_N"/>
</dbReference>
<name>A0A0R2GSZ6_9LACO</name>
<organism evidence="3 4">
    <name type="scientific">Limosilactobacillus ingluviei</name>
    <dbReference type="NCBI Taxonomy" id="148604"/>
    <lineage>
        <taxon>Bacteria</taxon>
        <taxon>Bacillati</taxon>
        <taxon>Bacillota</taxon>
        <taxon>Bacilli</taxon>
        <taxon>Lactobacillales</taxon>
        <taxon>Lactobacillaceae</taxon>
        <taxon>Limosilactobacillus</taxon>
    </lineage>
</organism>
<dbReference type="InterPro" id="IPR014001">
    <property type="entry name" value="Helicase_ATP-bd"/>
</dbReference>
<dbReference type="InterPro" id="IPR050742">
    <property type="entry name" value="Helicase_Restrict-Modif_Enz"/>
</dbReference>
<sequence length="992" mass="112145">METVDYRQIFASETDANRGMVTELGRAVLNGYVDRQQFTAASKYAPRLLTNQFGNQIYDQVKTELNDCQAYTFAVAFITDAMLSNLKPTFKALAARGVRGRLLTSTYLCFNSPKVFRELLKIPGLTVRLADVEGFHQKGYIYEKEGYQTIIIGSANLTTAALMKNQNYEWSLQVSSLDNGEIVKQVSDNIEAEWQAAQPLRAEWIDQYVSEYQAAQPAHQTLRRRQRALQPQADDKITPNAMQKEALGQIQALRDQGSDRGLVVSATGTGKTYLAAFDALQVKPQRLLFVAHREEILRKSLASFQKILGGPAEDYGLLTGSQHDWQAKYLFATVQTLAKEKSYSQFTPDTFDYILVDEVHHAGGATYQTLLNYFKPAFFLGMTATPERNDDFNIFELFNYQVAYEIRLQDALEEGMLCPFHYVGVQDFEFSADSDQATIDEFNAAWAKKADAKNLTGRVLELLSSHERVAYILQATEYYGYSGDTLHGLVFCASVAEAEAMAEEFTRQDHPAVALSGADSIDRRSQVVGQLERGEIDYIVTVDIFNEGIDIPCVNQVVFLRNTNSSIVYIQQLGRGLRKAPGKDYVEVIDFIGNYQNNYMIPIALTGDDSFSKDNARKTLLVEPTVGLSTISFEAVAKEKIYQSLREIKLDEMGRLKEIYHNIKQRVGRVPLLQDFYRANSIDPVILANKEKNYARFLKKVKAPGEVNEQEDRWLTFLAAELLNGKRPHELVLIRDLLKQATVSGPALVTELKARGAATDEATLTSMRQVLTLQFFSEKAAPNRSGYGGEPLISWEAASDQYRLNDHLKQRLQANEFFARLWADGITTGLLRGKRYVGAAPFVIGEKYTRKDSLRLINHHQNLTPLNIGGYVFTKQAGLIFITYDKVDDIRKSIAYKDRFLDEQHMHYYSKNNRRLDSKEIAKFCSGDYDLHMFVQKSGAEDNKTFYYLGTAQYVPNSAQEETLDGKPLVSMNLALDHPVSHQLYELFTKDN</sequence>
<dbReference type="AlphaFoldDB" id="A0A0R2GSZ6"/>
<dbReference type="PATRIC" id="fig|148604.4.peg.1252"/>
<dbReference type="STRING" id="1203076.GCA_000312405_01050"/>
<dbReference type="OrthoDB" id="9802848at2"/>
<dbReference type="Gene3D" id="3.30.870.10">
    <property type="entry name" value="Endonuclease Chain A"/>
    <property type="match status" value="1"/>
</dbReference>
<evidence type="ECO:0000259" key="1">
    <source>
        <dbReference type="PROSITE" id="PS51192"/>
    </source>
</evidence>
<dbReference type="GO" id="GO:0005524">
    <property type="term" value="F:ATP binding"/>
    <property type="evidence" value="ECO:0007669"/>
    <property type="project" value="InterPro"/>
</dbReference>
<dbReference type="Pfam" id="PF04851">
    <property type="entry name" value="ResIII"/>
    <property type="match status" value="1"/>
</dbReference>
<evidence type="ECO:0000259" key="2">
    <source>
        <dbReference type="PROSITE" id="PS51194"/>
    </source>
</evidence>
<dbReference type="InterPro" id="IPR027417">
    <property type="entry name" value="P-loop_NTPase"/>
</dbReference>